<dbReference type="Gene3D" id="3.30.2090.10">
    <property type="entry name" value="Multidrug efflux transporter AcrB TolC docking domain, DN and DC subdomains"/>
    <property type="match status" value="2"/>
</dbReference>
<dbReference type="OrthoDB" id="9177212at2"/>
<evidence type="ECO:0000256" key="3">
    <source>
        <dbReference type="ARBA" id="ARBA00022475"/>
    </source>
</evidence>
<dbReference type="InterPro" id="IPR027463">
    <property type="entry name" value="AcrB_DN_DC_subdom"/>
</dbReference>
<reference evidence="10" key="1">
    <citation type="submission" date="2017-06" db="EMBL/GenBank/DDBJ databases">
        <authorList>
            <person name="Varghese N."/>
            <person name="Submissions S."/>
        </authorList>
    </citation>
    <scope>NUCLEOTIDE SEQUENCE [LARGE SCALE GENOMIC DNA]</scope>
    <source>
        <strain evidence="10">Ca-68</strain>
    </source>
</reference>
<dbReference type="PANTHER" id="PTHR32063:SF34">
    <property type="entry name" value="MULTIDRUG RESISTANCE PROTEIN MDTC"/>
    <property type="match status" value="1"/>
</dbReference>
<dbReference type="AlphaFoldDB" id="A0A239AFP4"/>
<feature type="transmembrane region" description="Helical" evidence="8">
    <location>
        <begin position="925"/>
        <end position="951"/>
    </location>
</feature>
<protein>
    <submittedName>
        <fullName evidence="9">Multidrug efflux pump</fullName>
    </submittedName>
</protein>
<dbReference type="FunFam" id="1.20.1640.10:FF:000001">
    <property type="entry name" value="Efflux pump membrane transporter"/>
    <property type="match status" value="1"/>
</dbReference>
<feature type="transmembrane region" description="Helical" evidence="8">
    <location>
        <begin position="544"/>
        <end position="564"/>
    </location>
</feature>
<evidence type="ECO:0000256" key="6">
    <source>
        <dbReference type="ARBA" id="ARBA00022989"/>
    </source>
</evidence>
<dbReference type="Gene3D" id="3.30.70.1430">
    <property type="entry name" value="Multidrug efflux transporter AcrB pore domain"/>
    <property type="match status" value="2"/>
</dbReference>
<evidence type="ECO:0000313" key="9">
    <source>
        <dbReference type="EMBL" id="SNR94455.1"/>
    </source>
</evidence>
<feature type="transmembrane region" description="Helical" evidence="8">
    <location>
        <begin position="374"/>
        <end position="391"/>
    </location>
</feature>
<dbReference type="SUPFAM" id="SSF82693">
    <property type="entry name" value="Multidrug efflux transporter AcrB pore domain, PN1, PN2, PC1 and PC2 subdomains"/>
    <property type="match status" value="3"/>
</dbReference>
<keyword evidence="3" id="KW-1003">Cell membrane</keyword>
<evidence type="ECO:0000256" key="4">
    <source>
        <dbReference type="ARBA" id="ARBA00022519"/>
    </source>
</evidence>
<dbReference type="PRINTS" id="PR00702">
    <property type="entry name" value="ACRIFLAVINRP"/>
</dbReference>
<dbReference type="Gene3D" id="3.30.70.1440">
    <property type="entry name" value="Multidrug efflux transporter AcrB pore domain"/>
    <property type="match status" value="1"/>
</dbReference>
<evidence type="ECO:0000256" key="5">
    <source>
        <dbReference type="ARBA" id="ARBA00022692"/>
    </source>
</evidence>
<dbReference type="RefSeq" id="WP_089375975.1">
    <property type="nucleotide sequence ID" value="NZ_FZOA01000007.1"/>
</dbReference>
<dbReference type="SUPFAM" id="SSF82714">
    <property type="entry name" value="Multidrug efflux transporter AcrB TolC docking domain, DN and DC subdomains"/>
    <property type="match status" value="2"/>
</dbReference>
<dbReference type="Pfam" id="PF00873">
    <property type="entry name" value="ACR_tran"/>
    <property type="match status" value="1"/>
</dbReference>
<feature type="transmembrane region" description="Helical" evidence="8">
    <location>
        <begin position="873"/>
        <end position="892"/>
    </location>
</feature>
<feature type="transmembrane region" description="Helical" evidence="8">
    <location>
        <begin position="350"/>
        <end position="367"/>
    </location>
</feature>
<dbReference type="GO" id="GO:0042910">
    <property type="term" value="F:xenobiotic transmembrane transporter activity"/>
    <property type="evidence" value="ECO:0007669"/>
    <property type="project" value="TreeGrafter"/>
</dbReference>
<evidence type="ECO:0000256" key="2">
    <source>
        <dbReference type="ARBA" id="ARBA00022448"/>
    </source>
</evidence>
<evidence type="ECO:0000313" key="10">
    <source>
        <dbReference type="Proteomes" id="UP000198305"/>
    </source>
</evidence>
<feature type="transmembrane region" description="Helical" evidence="8">
    <location>
        <begin position="477"/>
        <end position="504"/>
    </location>
</feature>
<dbReference type="Gene3D" id="3.30.70.1320">
    <property type="entry name" value="Multidrug efflux transporter AcrB pore domain like"/>
    <property type="match status" value="1"/>
</dbReference>
<keyword evidence="2" id="KW-0813">Transport</keyword>
<feature type="transmembrane region" description="Helical" evidence="8">
    <location>
        <begin position="1003"/>
        <end position="1029"/>
    </location>
</feature>
<dbReference type="SUPFAM" id="SSF82866">
    <property type="entry name" value="Multidrug efflux transporter AcrB transmembrane domain"/>
    <property type="match status" value="2"/>
</dbReference>
<dbReference type="InterPro" id="IPR001036">
    <property type="entry name" value="Acrflvin-R"/>
</dbReference>
<dbReference type="Proteomes" id="UP000198305">
    <property type="component" value="Unassembled WGS sequence"/>
</dbReference>
<keyword evidence="5 8" id="KW-0812">Transmembrane</keyword>
<feature type="transmembrane region" description="Helical" evidence="8">
    <location>
        <begin position="445"/>
        <end position="465"/>
    </location>
</feature>
<organism evidence="9 10">
    <name type="scientific">Methylobacillus rhizosphaerae</name>
    <dbReference type="NCBI Taxonomy" id="551994"/>
    <lineage>
        <taxon>Bacteria</taxon>
        <taxon>Pseudomonadati</taxon>
        <taxon>Pseudomonadota</taxon>
        <taxon>Betaproteobacteria</taxon>
        <taxon>Nitrosomonadales</taxon>
        <taxon>Methylophilaceae</taxon>
        <taxon>Methylobacillus</taxon>
    </lineage>
</organism>
<dbReference type="GO" id="GO:0005886">
    <property type="term" value="C:plasma membrane"/>
    <property type="evidence" value="ECO:0007669"/>
    <property type="project" value="UniProtKB-SubCell"/>
</dbReference>
<dbReference type="EMBL" id="FZOA01000007">
    <property type="protein sequence ID" value="SNR94455.1"/>
    <property type="molecule type" value="Genomic_DNA"/>
</dbReference>
<feature type="transmembrane region" description="Helical" evidence="8">
    <location>
        <begin position="21"/>
        <end position="43"/>
    </location>
</feature>
<proteinExistence type="predicted"/>
<gene>
    <name evidence="9" type="ORF">SAMN05192560_1895</name>
</gene>
<evidence type="ECO:0000256" key="8">
    <source>
        <dbReference type="SAM" id="Phobius"/>
    </source>
</evidence>
<feature type="transmembrane region" description="Helical" evidence="8">
    <location>
        <begin position="972"/>
        <end position="991"/>
    </location>
</feature>
<evidence type="ECO:0000256" key="1">
    <source>
        <dbReference type="ARBA" id="ARBA00004429"/>
    </source>
</evidence>
<comment type="subcellular location">
    <subcellularLocation>
        <location evidence="1">Cell inner membrane</location>
        <topology evidence="1">Multi-pass membrane protein</topology>
    </subcellularLocation>
</comment>
<sequence>MKRSLSWSQLKDNERGLSSLFILRPVMTWLLSLAMLCAGWLAFGLLPVAPLPQVDFPTIQVSASLAGASPETMASSVATPLERSLGRISGISEMTSSSSQGSTSITLQFDLGKDIDVAAREVQAAINAAASMLPSGMPSRPSYRKLNPSDMPSLVFTMTSKSKSMGELYDLASNMVSRKISQVKGVSQVTVAGSALPAVRVDINPDALVQQGLALDDVRTVISAANGNGPKGYLQNDEYSWQIDVNDRLLRAKDYRSLIIANNNGAVTRLSDVANVYDSVEDIRNVGFHNNQRAILLMVSRESGANIIDMIERIRLELPSIQSSLGDEINLTVVEDRSPNIRGSLHEAELTLVIAVALVILVVFMFLRNGRATLIPALAVPVSLVATFAVMELCGYSLNNLTLMALIICTGFVVDDAIVVVEHISKRIEQGEPPLKAALRGAKEVGFTVVSMSISLVAVFIPLLFMGDITGRLFREFAVTLSVAILISLFVSLTLTPMLCAYLLKRKDAAAVEGHGGKETGRGFFQRVQHGYGRSLGWVLDHSGLMLVVLLFTVAINVYLYIAIPKGMFPDQDTGRLFGNARADQGVSFTELQKKLEAFRSILLTDPAVDQVMGMSGGGRGAGASGNSGNFIIILKDIRQRESAGTIIDRLRPKLAQVPGASIFLVNMQDLRIGGRSSDSSYQMTLKSDDVKDLRTWETKVLDTLQNMPEIIDVSGGGRSRSVQVYLNIDRDAARRLGVDVDMVIALLNNSYAQRQISTIYQEQNQYRVVMGVADQYMQSPDILSSLYVVTTGGARVPLSNLVTLGYNSAPATVHHEGQFASITYSFNLPVGGNLENAKQQIRNALATLKMPLNVQATFSGTASAQSKVLQQMPWLILAALVAVYIVLGMLYESYVHPLTILSTLPSAGVGALLALILFDTPLTLIALIGIILLIGIVKKNAILMIDFALIAEREQGLKPREAIMEACHQRLRPILMTTMAALLGALPLIFGTDGDAPLRRPLGIAIVGGLLLSQLLTLYTTPVIYLYLDRLRLWVLNRRKPQGVMLEKME</sequence>
<dbReference type="Gene3D" id="1.20.1640.10">
    <property type="entry name" value="Multidrug efflux transporter AcrB transmembrane domain"/>
    <property type="match status" value="2"/>
</dbReference>
<keyword evidence="10" id="KW-1185">Reference proteome</keyword>
<dbReference type="FunFam" id="3.30.70.1430:FF:000001">
    <property type="entry name" value="Efflux pump membrane transporter"/>
    <property type="match status" value="1"/>
</dbReference>
<name>A0A239AFP4_9PROT</name>
<dbReference type="NCBIfam" id="NF033617">
    <property type="entry name" value="RND_permease_2"/>
    <property type="match status" value="1"/>
</dbReference>
<evidence type="ECO:0000256" key="7">
    <source>
        <dbReference type="ARBA" id="ARBA00023136"/>
    </source>
</evidence>
<keyword evidence="7 8" id="KW-0472">Membrane</keyword>
<accession>A0A239AFP4</accession>
<keyword evidence="4" id="KW-0997">Cell inner membrane</keyword>
<dbReference type="PANTHER" id="PTHR32063">
    <property type="match status" value="1"/>
</dbReference>
<keyword evidence="6 8" id="KW-1133">Transmembrane helix</keyword>